<sequence>QLEEFQGSPGPVHALPAGSQPLDYFKLFLTDEMLDRIVTETNRHAARCGANMHLTGPGPGSVSGEGRPVTRSSLSTFLGVVLIMGINMLPALPYHWADDDSLGNQFIRRSISHKRFSFLQRYLHISDDEKAPSRGRIGYDPLHKIRPLLDHLLGAFSRHFVPFRDMRLDEVLSKFKDRHDALPCVPANPIRCGVKVFICSCASTGYVHSLLVHAGGHDIVVAGGLWRRRNKSFPLGYRAAMRLTERLHGVHHHVYFGKLFGSARLLSDFLQRGTYGCGLVRPNSRGFPKELRDSRLQPGDTKFRQSGQLVACIHKANTENMAIIASNSRPESERMQRRFHNYDVEGSQKPHPLLNYNMCMGKVDIASQLQTWFELGREGRKWWKYMFFFLLNTAVVNSYILYRLSNMPQPRNAMSQLEFRLLLAKQLVGRVDVRKGPGLRRVGRARGGGGGGSSSGGGGQNRRCIERVLWPAPSVSPQQHACVKFAGRKRVCVLCSSRNKRTRRGRSVQTSYGCQICNVNLCQVGCFTGYHSKEQL</sequence>
<evidence type="ECO:0000256" key="1">
    <source>
        <dbReference type="SAM" id="MobiDB-lite"/>
    </source>
</evidence>
<dbReference type="GeneTree" id="ENSGT00940000166014"/>
<organism evidence="3">
    <name type="scientific">Petromyzon marinus</name>
    <name type="common">Sea lamprey</name>
    <dbReference type="NCBI Taxonomy" id="7757"/>
    <lineage>
        <taxon>Eukaryota</taxon>
        <taxon>Metazoa</taxon>
        <taxon>Chordata</taxon>
        <taxon>Craniata</taxon>
        <taxon>Vertebrata</taxon>
        <taxon>Cyclostomata</taxon>
        <taxon>Hyperoartia</taxon>
        <taxon>Petromyzontiformes</taxon>
        <taxon>Petromyzontidae</taxon>
        <taxon>Petromyzon</taxon>
    </lineage>
</organism>
<dbReference type="HOGENOM" id="CLU_013052_3_2_1"/>
<dbReference type="InterPro" id="IPR029526">
    <property type="entry name" value="PGBD"/>
</dbReference>
<feature type="domain" description="PiggyBac transposable element-derived protein" evidence="2">
    <location>
        <begin position="21"/>
        <end position="399"/>
    </location>
</feature>
<feature type="region of interest" description="Disordered" evidence="1">
    <location>
        <begin position="49"/>
        <end position="68"/>
    </location>
</feature>
<dbReference type="STRING" id="7757.ENSPMAP00000001807"/>
<evidence type="ECO:0000313" key="3">
    <source>
        <dbReference type="Ensembl" id="ENSPMAP00000001807.1"/>
    </source>
</evidence>
<accession>S4R9C6</accession>
<reference evidence="3" key="1">
    <citation type="submission" date="2025-08" db="UniProtKB">
        <authorList>
            <consortium name="Ensembl"/>
        </authorList>
    </citation>
    <scope>IDENTIFICATION</scope>
</reference>
<evidence type="ECO:0000259" key="2">
    <source>
        <dbReference type="Pfam" id="PF13843"/>
    </source>
</evidence>
<proteinExistence type="predicted"/>
<dbReference type="OMA" id="HTRERYQ"/>
<dbReference type="Pfam" id="PF13843">
    <property type="entry name" value="DDE_Tnp_1_7"/>
    <property type="match status" value="1"/>
</dbReference>
<dbReference type="PANTHER" id="PTHR46599">
    <property type="entry name" value="PIGGYBAC TRANSPOSABLE ELEMENT-DERIVED PROTEIN 4"/>
    <property type="match status" value="1"/>
</dbReference>
<reference evidence="3" key="2">
    <citation type="submission" date="2025-09" db="UniProtKB">
        <authorList>
            <consortium name="Ensembl"/>
        </authorList>
    </citation>
    <scope>IDENTIFICATION</scope>
</reference>
<feature type="region of interest" description="Disordered" evidence="1">
    <location>
        <begin position="439"/>
        <end position="460"/>
    </location>
</feature>
<feature type="compositionally biased region" description="Gly residues" evidence="1">
    <location>
        <begin position="445"/>
        <end position="460"/>
    </location>
</feature>
<dbReference type="AlphaFoldDB" id="S4R9C6"/>
<dbReference type="PANTHER" id="PTHR46599:SF2">
    <property type="entry name" value="PIGGYBAC TRANSPOSABLE ELEMENT-DERIVED PROTEIN 4-LIKE"/>
    <property type="match status" value="1"/>
</dbReference>
<protein>
    <recommendedName>
        <fullName evidence="2">PiggyBac transposable element-derived protein domain-containing protein</fullName>
    </recommendedName>
</protein>
<name>S4R9C6_PETMA</name>
<dbReference type="Ensembl" id="ENSPMAT00000001816.1">
    <property type="protein sequence ID" value="ENSPMAP00000001807.1"/>
    <property type="gene ID" value="ENSPMAG00000001650.1"/>
</dbReference>